<accession>A0A834TM07</accession>
<feature type="region of interest" description="Disordered" evidence="1">
    <location>
        <begin position="1"/>
        <end position="32"/>
    </location>
</feature>
<keyword evidence="3" id="KW-1185">Reference proteome</keyword>
<sequence>MASLSMTASWRERSGSCSPCQEDRREHQRDKEEICHQRDQVQYLQQQLTRGAQDFMANVAKVALRGNPFYYAIAANKPKSMAELLQKSEKFVNKEKSYHAKKAETPRR</sequence>
<dbReference type="EMBL" id="JAAIUW010000007">
    <property type="protein sequence ID" value="KAF7823704.1"/>
    <property type="molecule type" value="Genomic_DNA"/>
</dbReference>
<dbReference type="Proteomes" id="UP000634136">
    <property type="component" value="Unassembled WGS sequence"/>
</dbReference>
<reference evidence="2" key="1">
    <citation type="submission" date="2020-09" db="EMBL/GenBank/DDBJ databases">
        <title>Genome-Enabled Discovery of Anthraquinone Biosynthesis in Senna tora.</title>
        <authorList>
            <person name="Kang S.-H."/>
            <person name="Pandey R.P."/>
            <person name="Lee C.-M."/>
            <person name="Sim J.-S."/>
            <person name="Jeong J.-T."/>
            <person name="Choi B.-S."/>
            <person name="Jung M."/>
            <person name="Ginzburg D."/>
            <person name="Zhao K."/>
            <person name="Won S.Y."/>
            <person name="Oh T.-J."/>
            <person name="Yu Y."/>
            <person name="Kim N.-H."/>
            <person name="Lee O.R."/>
            <person name="Lee T.-H."/>
            <person name="Bashyal P."/>
            <person name="Kim T.-S."/>
            <person name="Lee W.-H."/>
            <person name="Kawkins C."/>
            <person name="Kim C.-K."/>
            <person name="Kim J.S."/>
            <person name="Ahn B.O."/>
            <person name="Rhee S.Y."/>
            <person name="Sohng J.K."/>
        </authorList>
    </citation>
    <scope>NUCLEOTIDE SEQUENCE</scope>
    <source>
        <tissue evidence="2">Leaf</tissue>
    </source>
</reference>
<evidence type="ECO:0000313" key="3">
    <source>
        <dbReference type="Proteomes" id="UP000634136"/>
    </source>
</evidence>
<organism evidence="2 3">
    <name type="scientific">Senna tora</name>
    <dbReference type="NCBI Taxonomy" id="362788"/>
    <lineage>
        <taxon>Eukaryota</taxon>
        <taxon>Viridiplantae</taxon>
        <taxon>Streptophyta</taxon>
        <taxon>Embryophyta</taxon>
        <taxon>Tracheophyta</taxon>
        <taxon>Spermatophyta</taxon>
        <taxon>Magnoliopsida</taxon>
        <taxon>eudicotyledons</taxon>
        <taxon>Gunneridae</taxon>
        <taxon>Pentapetalae</taxon>
        <taxon>rosids</taxon>
        <taxon>fabids</taxon>
        <taxon>Fabales</taxon>
        <taxon>Fabaceae</taxon>
        <taxon>Caesalpinioideae</taxon>
        <taxon>Cassia clade</taxon>
        <taxon>Senna</taxon>
    </lineage>
</organism>
<proteinExistence type="predicted"/>
<name>A0A834TM07_9FABA</name>
<gene>
    <name evidence="2" type="ORF">G2W53_021848</name>
</gene>
<feature type="compositionally biased region" description="Basic and acidic residues" evidence="1">
    <location>
        <begin position="21"/>
        <end position="32"/>
    </location>
</feature>
<protein>
    <submittedName>
        <fullName evidence="2">Uncharacterized protein</fullName>
    </submittedName>
</protein>
<dbReference type="AlphaFoldDB" id="A0A834TM07"/>
<evidence type="ECO:0000256" key="1">
    <source>
        <dbReference type="SAM" id="MobiDB-lite"/>
    </source>
</evidence>
<comment type="caution">
    <text evidence="2">The sequence shown here is derived from an EMBL/GenBank/DDBJ whole genome shotgun (WGS) entry which is preliminary data.</text>
</comment>
<evidence type="ECO:0000313" key="2">
    <source>
        <dbReference type="EMBL" id="KAF7823704.1"/>
    </source>
</evidence>